<name>A0ABQ2W3M0_9ACTN</name>
<protein>
    <submittedName>
        <fullName evidence="2">Uncharacterized protein</fullName>
    </submittedName>
</protein>
<evidence type="ECO:0000256" key="1">
    <source>
        <dbReference type="SAM" id="MobiDB-lite"/>
    </source>
</evidence>
<reference evidence="3" key="1">
    <citation type="journal article" date="2019" name="Int. J. Syst. Evol. Microbiol.">
        <title>The Global Catalogue of Microorganisms (GCM) 10K type strain sequencing project: providing services to taxonomists for standard genome sequencing and annotation.</title>
        <authorList>
            <consortium name="The Broad Institute Genomics Platform"/>
            <consortium name="The Broad Institute Genome Sequencing Center for Infectious Disease"/>
            <person name="Wu L."/>
            <person name="Ma J."/>
        </authorList>
    </citation>
    <scope>NUCLEOTIDE SEQUENCE [LARGE SCALE GENOMIC DNA]</scope>
    <source>
        <strain evidence="3">JCM 4376</strain>
    </source>
</reference>
<keyword evidence="3" id="KW-1185">Reference proteome</keyword>
<dbReference type="Proteomes" id="UP000660675">
    <property type="component" value="Unassembled WGS sequence"/>
</dbReference>
<feature type="region of interest" description="Disordered" evidence="1">
    <location>
        <begin position="1"/>
        <end position="76"/>
    </location>
</feature>
<dbReference type="EMBL" id="BMTF01000016">
    <property type="protein sequence ID" value="GGV90475.1"/>
    <property type="molecule type" value="Genomic_DNA"/>
</dbReference>
<comment type="caution">
    <text evidence="2">The sequence shown here is derived from an EMBL/GenBank/DDBJ whole genome shotgun (WGS) entry which is preliminary data.</text>
</comment>
<gene>
    <name evidence="2" type="ORF">GCM10015535_46710</name>
</gene>
<accession>A0ABQ2W3M0</accession>
<evidence type="ECO:0000313" key="2">
    <source>
        <dbReference type="EMBL" id="GGV90475.1"/>
    </source>
</evidence>
<evidence type="ECO:0000313" key="3">
    <source>
        <dbReference type="Proteomes" id="UP000660675"/>
    </source>
</evidence>
<sequence>MKSARADTGGGDPVELSPAEPGTDIAAHGPDGRRALGVGPDTGDAPVRDAASANRENSATGRTAEGRCAPHTIVGR</sequence>
<proteinExistence type="predicted"/>
<organism evidence="2 3">
    <name type="scientific">Streptomyces gelaticus</name>
    <dbReference type="NCBI Taxonomy" id="285446"/>
    <lineage>
        <taxon>Bacteria</taxon>
        <taxon>Bacillati</taxon>
        <taxon>Actinomycetota</taxon>
        <taxon>Actinomycetes</taxon>
        <taxon>Kitasatosporales</taxon>
        <taxon>Streptomycetaceae</taxon>
        <taxon>Streptomyces</taxon>
    </lineage>
</organism>